<evidence type="ECO:0000256" key="2">
    <source>
        <dbReference type="ARBA" id="ARBA00022692"/>
    </source>
</evidence>
<protein>
    <recommendedName>
        <fullName evidence="5">NADH-quinone oxidoreductase subunit N</fullName>
        <ecNumber evidence="5">7.1.1.-</ecNumber>
    </recommendedName>
    <alternativeName>
        <fullName evidence="5">NADH dehydrogenase I subunit N</fullName>
    </alternativeName>
    <alternativeName>
        <fullName evidence="5">NDH-1 subunit N</fullName>
    </alternativeName>
</protein>
<feature type="transmembrane region" description="Helical" evidence="5">
    <location>
        <begin position="322"/>
        <end position="344"/>
    </location>
</feature>
<keyword evidence="5" id="KW-0874">Quinone</keyword>
<feature type="transmembrane region" description="Helical" evidence="5">
    <location>
        <begin position="162"/>
        <end position="183"/>
    </location>
</feature>
<keyword evidence="5" id="KW-0813">Transport</keyword>
<feature type="transmembrane region" description="Helical" evidence="5">
    <location>
        <begin position="400"/>
        <end position="420"/>
    </location>
</feature>
<keyword evidence="5" id="KW-1278">Translocase</keyword>
<comment type="similarity">
    <text evidence="5">Belongs to the complex I subunit 2 family.</text>
</comment>
<evidence type="ECO:0000313" key="8">
    <source>
        <dbReference type="EMBL" id="UZJ26262.1"/>
    </source>
</evidence>
<organism evidence="8 9">
    <name type="scientific">Rhodococcus antarcticus</name>
    <dbReference type="NCBI Taxonomy" id="2987751"/>
    <lineage>
        <taxon>Bacteria</taxon>
        <taxon>Bacillati</taxon>
        <taxon>Actinomycetota</taxon>
        <taxon>Actinomycetes</taxon>
        <taxon>Mycobacteriales</taxon>
        <taxon>Nocardiaceae</taxon>
        <taxon>Rhodococcus</taxon>
    </lineage>
</organism>
<proteinExistence type="inferred from homology"/>
<evidence type="ECO:0000313" key="9">
    <source>
        <dbReference type="Proteomes" id="UP001164965"/>
    </source>
</evidence>
<dbReference type="InterPro" id="IPR001750">
    <property type="entry name" value="ND/Mrp_TM"/>
</dbReference>
<keyword evidence="3 5" id="KW-1133">Transmembrane helix</keyword>
<feature type="transmembrane region" description="Helical" evidence="5">
    <location>
        <begin position="131"/>
        <end position="150"/>
    </location>
</feature>
<dbReference type="Pfam" id="PF00361">
    <property type="entry name" value="Proton_antipo_M"/>
    <property type="match status" value="1"/>
</dbReference>
<feature type="transmembrane region" description="Helical" evidence="5">
    <location>
        <begin position="238"/>
        <end position="257"/>
    </location>
</feature>
<evidence type="ECO:0000256" key="1">
    <source>
        <dbReference type="ARBA" id="ARBA00004127"/>
    </source>
</evidence>
<dbReference type="InterPro" id="IPR010096">
    <property type="entry name" value="NADH-Q_OxRdtase_suN/2"/>
</dbReference>
<keyword evidence="2 5" id="KW-0812">Transmembrane</keyword>
<feature type="transmembrane region" description="Helical" evidence="5">
    <location>
        <begin position="297"/>
        <end position="316"/>
    </location>
</feature>
<keyword evidence="5" id="KW-0520">NAD</keyword>
<dbReference type="EMBL" id="CP110615">
    <property type="protein sequence ID" value="UZJ26262.1"/>
    <property type="molecule type" value="Genomic_DNA"/>
</dbReference>
<reference evidence="8" key="1">
    <citation type="submission" date="2022-10" db="EMBL/GenBank/DDBJ databases">
        <title>Rhodococcus sp.75.</title>
        <authorList>
            <person name="Sun M."/>
        </authorList>
    </citation>
    <scope>NUCLEOTIDE SEQUENCE</scope>
    <source>
        <strain evidence="8">75</strain>
    </source>
</reference>
<evidence type="ECO:0000256" key="5">
    <source>
        <dbReference type="HAMAP-Rule" id="MF_00445"/>
    </source>
</evidence>
<comment type="function">
    <text evidence="5">NDH-1 shuttles electrons from NADH, via FMN and iron-sulfur (Fe-S) centers, to quinones in the respiratory chain. The immediate electron acceptor for the enzyme in this species is believed to be a menaquinone. Couples the redox reaction to proton translocation (for every two electrons transferred, four hydrogen ions are translocated across the cytoplasmic membrane), and thus conserves the redox energy in a proton gradient.</text>
</comment>
<keyword evidence="9" id="KW-1185">Reference proteome</keyword>
<feature type="transmembrane region" description="Helical" evidence="5">
    <location>
        <begin position="108"/>
        <end position="125"/>
    </location>
</feature>
<evidence type="ECO:0000256" key="3">
    <source>
        <dbReference type="ARBA" id="ARBA00022989"/>
    </source>
</evidence>
<feature type="transmembrane region" description="Helical" evidence="5">
    <location>
        <begin position="441"/>
        <end position="462"/>
    </location>
</feature>
<sequence length="471" mass="47401">MTPGANEAVTTLLPELVLVLAAVVGLLAGSFLPRRRQGLVRAGAVLAVVAAGVLSAVGLARPAELVFSGTYAVDAGLGVLRLVVLAATALTLLLAAEAIGGNRRETEVVVLVLLAALGTIVLAGANDLLVLAAGFLLTSLPLYALTGFTHTRRSTEAALKQYLLGALAGVLMLVGVAVLLGAGGGTDYPTLATGLPAAARITVVLGVVALVAGLLFELGAVPLHFWVPDVTQAASTPVAAFTSTVPKLGAALALYRLLDVPLAGTGQDWSLLVAVIAAASMTLGNLAAFAQDDVRRLLGYSAISQVGYLLMAVAVAGRAELALSSLLLYLAAYAVTNLGAFAVVAALPHARTLADFRGLARTQPWLAGALVVCLLGLVGTPPTAVFAGKLTVFTAAGDGGLGWLVVVAAINTVASLFYYLRWIAPAVRGGGQAPTVDPWARAAAVTAAVSSLALGVLAGPALDLVNGTLAR</sequence>
<feature type="transmembrane region" description="Helical" evidence="5">
    <location>
        <begin position="365"/>
        <end position="388"/>
    </location>
</feature>
<feature type="transmembrane region" description="Helical" evidence="5">
    <location>
        <begin position="79"/>
        <end position="96"/>
    </location>
</feature>
<comment type="subcellular location">
    <subcellularLocation>
        <location evidence="5">Cell membrane</location>
        <topology evidence="5">Multi-pass membrane protein</topology>
    </subcellularLocation>
    <subcellularLocation>
        <location evidence="1">Endomembrane system</location>
        <topology evidence="1">Multi-pass membrane protein</topology>
    </subcellularLocation>
    <subcellularLocation>
        <location evidence="6">Membrane</location>
        <topology evidence="6">Multi-pass membrane protein</topology>
    </subcellularLocation>
</comment>
<dbReference type="PANTHER" id="PTHR22773">
    <property type="entry name" value="NADH DEHYDROGENASE"/>
    <property type="match status" value="1"/>
</dbReference>
<evidence type="ECO:0000256" key="6">
    <source>
        <dbReference type="RuleBase" id="RU000320"/>
    </source>
</evidence>
<dbReference type="HAMAP" id="MF_00445">
    <property type="entry name" value="NDH1_NuoN_1"/>
    <property type="match status" value="1"/>
</dbReference>
<feature type="transmembrane region" description="Helical" evidence="5">
    <location>
        <begin position="203"/>
        <end position="226"/>
    </location>
</feature>
<dbReference type="Proteomes" id="UP001164965">
    <property type="component" value="Chromosome"/>
</dbReference>
<comment type="catalytic activity">
    <reaction evidence="5">
        <text>a quinone + NADH + 5 H(+)(in) = a quinol + NAD(+) + 4 H(+)(out)</text>
        <dbReference type="Rhea" id="RHEA:57888"/>
        <dbReference type="ChEBI" id="CHEBI:15378"/>
        <dbReference type="ChEBI" id="CHEBI:24646"/>
        <dbReference type="ChEBI" id="CHEBI:57540"/>
        <dbReference type="ChEBI" id="CHEBI:57945"/>
        <dbReference type="ChEBI" id="CHEBI:132124"/>
    </reaction>
</comment>
<comment type="subunit">
    <text evidence="5">NDH-1 is composed of 14 different subunits. Subunits NuoA, H, J, K, L, M, N constitute the membrane sector of the complex.</text>
</comment>
<feature type="transmembrane region" description="Helical" evidence="5">
    <location>
        <begin position="12"/>
        <end position="32"/>
    </location>
</feature>
<gene>
    <name evidence="5" type="primary">nuoN</name>
    <name evidence="8" type="ORF">RHODO2019_07610</name>
</gene>
<keyword evidence="4 5" id="KW-0472">Membrane</keyword>
<dbReference type="RefSeq" id="WP_265384366.1">
    <property type="nucleotide sequence ID" value="NZ_CP110615.1"/>
</dbReference>
<evidence type="ECO:0000256" key="4">
    <source>
        <dbReference type="ARBA" id="ARBA00023136"/>
    </source>
</evidence>
<keyword evidence="5" id="KW-1003">Cell membrane</keyword>
<feature type="domain" description="NADH:quinone oxidoreductase/Mrp antiporter transmembrane" evidence="7">
    <location>
        <begin position="125"/>
        <end position="413"/>
    </location>
</feature>
<feature type="transmembrane region" description="Helical" evidence="5">
    <location>
        <begin position="269"/>
        <end position="290"/>
    </location>
</feature>
<accession>A0ABY6P3N5</accession>
<dbReference type="EC" id="7.1.1.-" evidence="5"/>
<feature type="transmembrane region" description="Helical" evidence="5">
    <location>
        <begin position="39"/>
        <end position="59"/>
    </location>
</feature>
<name>A0ABY6P3N5_9NOCA</name>
<evidence type="ECO:0000259" key="7">
    <source>
        <dbReference type="Pfam" id="PF00361"/>
    </source>
</evidence>